<gene>
    <name evidence="4" type="ORF">B0H50_11548</name>
</gene>
<dbReference type="InterPro" id="IPR011871">
    <property type="entry name" value="Fib_succ_major"/>
</dbReference>
<dbReference type="Pfam" id="PF09603">
    <property type="entry name" value="Fib_succ_major"/>
    <property type="match status" value="1"/>
</dbReference>
<dbReference type="RefSeq" id="WP_233244648.1">
    <property type="nucleotide sequence ID" value="NZ_QGHD01000015.1"/>
</dbReference>
<feature type="domain" description="Fibrobacter succinogenes major paralogous" evidence="3">
    <location>
        <begin position="228"/>
        <end position="368"/>
    </location>
</feature>
<dbReference type="NCBIfam" id="TIGR02145">
    <property type="entry name" value="Fib_succ_major"/>
    <property type="match status" value="1"/>
</dbReference>
<dbReference type="Proteomes" id="UP000245523">
    <property type="component" value="Unassembled WGS sequence"/>
</dbReference>
<accession>A0ABX5LJZ7</accession>
<name>A0ABX5LJZ7_9BACT</name>
<reference evidence="4 5" key="1">
    <citation type="submission" date="2018-05" db="EMBL/GenBank/DDBJ databases">
        <title>Animal gut microbial communities from fecal samples from Wisconsin, USA.</title>
        <authorList>
            <person name="Neumann A."/>
        </authorList>
    </citation>
    <scope>NUCLEOTIDE SEQUENCE [LARGE SCALE GENOMIC DNA]</scope>
    <source>
        <strain evidence="4 5">UWS4</strain>
    </source>
</reference>
<evidence type="ECO:0000256" key="2">
    <source>
        <dbReference type="SAM" id="Phobius"/>
    </source>
</evidence>
<keyword evidence="2" id="KW-0812">Transmembrane</keyword>
<feature type="region of interest" description="Disordered" evidence="1">
    <location>
        <begin position="120"/>
        <end position="162"/>
    </location>
</feature>
<dbReference type="EMBL" id="QGHD01000015">
    <property type="protein sequence ID" value="PWK97327.1"/>
    <property type="molecule type" value="Genomic_DNA"/>
</dbReference>
<proteinExistence type="predicted"/>
<protein>
    <submittedName>
        <fullName evidence="4">Uncharacterized protein (TIGR02145 family)</fullName>
    </submittedName>
</protein>
<evidence type="ECO:0000256" key="1">
    <source>
        <dbReference type="SAM" id="MobiDB-lite"/>
    </source>
</evidence>
<evidence type="ECO:0000259" key="3">
    <source>
        <dbReference type="Pfam" id="PF09603"/>
    </source>
</evidence>
<evidence type="ECO:0000313" key="5">
    <source>
        <dbReference type="Proteomes" id="UP000245523"/>
    </source>
</evidence>
<feature type="transmembrane region" description="Helical" evidence="2">
    <location>
        <begin position="358"/>
        <end position="384"/>
    </location>
</feature>
<organism evidence="4 5">
    <name type="scientific">Hallerella porci</name>
    <dbReference type="NCBI Taxonomy" id="1945871"/>
    <lineage>
        <taxon>Bacteria</taxon>
        <taxon>Pseudomonadati</taxon>
        <taxon>Fibrobacterota</taxon>
        <taxon>Fibrobacteria</taxon>
        <taxon>Fibrobacterales</taxon>
        <taxon>Fibrobacteraceae</taxon>
        <taxon>Hallerella</taxon>
    </lineage>
</organism>
<keyword evidence="2" id="KW-0472">Membrane</keyword>
<dbReference type="PROSITE" id="PS51257">
    <property type="entry name" value="PROKAR_LIPOPROTEIN"/>
    <property type="match status" value="1"/>
</dbReference>
<evidence type="ECO:0000313" key="4">
    <source>
        <dbReference type="EMBL" id="PWK97327.1"/>
    </source>
</evidence>
<keyword evidence="2" id="KW-1133">Transmembrane helix</keyword>
<comment type="caution">
    <text evidence="4">The sequence shown here is derived from an EMBL/GenBank/DDBJ whole genome shotgun (WGS) entry which is preliminary data.</text>
</comment>
<sequence length="420" mass="45131">MKHFQLGFQAAIALGMLAFTACDDSSSSPDNSNGSNIFGFDVIETLNDAKPCSFENTGDSIFVKTENRIYVCADEIWAAPNGVSSSSLILPEISSSSDNPFIEISSSEWNISSSQSESSSSANLSSADISSSSENAPSSSAQIVSSSSEKSSSSDAEKLSSSSQESSSSIVKVSSSSEKFSSSSINIEQSSSSTDGWSWDVPKESRLNPNISYGTMIDKRDNKVYKTIKIGTQMWMAENLNYADSIQTTSLKGKSWCFYNDSAKCDVTGRLYTWAAAIDSVALANDANNPQTCGDRVECTLPKTVRGICPEGWHLPSKNEWEDLFVAVGGEDKASKALKSRSGWSNYFEKSGNGTDDYGFSAIPAGVIAVVDSTMSVLLAFGLVMKKRIGAPTACTWKTAIYARDLMMMTTRTMQFLSVA</sequence>
<keyword evidence="5" id="KW-1185">Reference proteome</keyword>